<dbReference type="AlphaFoldDB" id="A0AB34J3X4"/>
<feature type="signal peptide" evidence="2">
    <location>
        <begin position="1"/>
        <end position="30"/>
    </location>
</feature>
<comment type="caution">
    <text evidence="4">The sequence shown here is derived from an EMBL/GenBank/DDBJ whole genome shotgun (WGS) entry which is preliminary data.</text>
</comment>
<proteinExistence type="predicted"/>
<dbReference type="Pfam" id="PF13499">
    <property type="entry name" value="EF-hand_7"/>
    <property type="match status" value="1"/>
</dbReference>
<evidence type="ECO:0000313" key="4">
    <source>
        <dbReference type="EMBL" id="KAL1512103.1"/>
    </source>
</evidence>
<keyword evidence="1" id="KW-0106">Calcium</keyword>
<evidence type="ECO:0000256" key="2">
    <source>
        <dbReference type="SAM" id="SignalP"/>
    </source>
</evidence>
<dbReference type="PROSITE" id="PS00018">
    <property type="entry name" value="EF_HAND_1"/>
    <property type="match status" value="1"/>
</dbReference>
<dbReference type="PROSITE" id="PS50222">
    <property type="entry name" value="EF_HAND_2"/>
    <property type="match status" value="2"/>
</dbReference>
<feature type="domain" description="EF-hand" evidence="3">
    <location>
        <begin position="34"/>
        <end position="69"/>
    </location>
</feature>
<gene>
    <name evidence="4" type="ORF">AB1Y20_005374</name>
</gene>
<dbReference type="SMART" id="SM00054">
    <property type="entry name" value="EFh"/>
    <property type="match status" value="2"/>
</dbReference>
<dbReference type="GO" id="GO:0005509">
    <property type="term" value="F:calcium ion binding"/>
    <property type="evidence" value="ECO:0007669"/>
    <property type="project" value="InterPro"/>
</dbReference>
<dbReference type="Gene3D" id="1.10.238.10">
    <property type="entry name" value="EF-hand"/>
    <property type="match status" value="1"/>
</dbReference>
<feature type="chain" id="PRO_5044209729" description="EF-hand domain-containing protein" evidence="2">
    <location>
        <begin position="31"/>
        <end position="142"/>
    </location>
</feature>
<keyword evidence="2" id="KW-0732">Signal</keyword>
<name>A0AB34J3X4_PRYPA</name>
<accession>A0AB34J3X4</accession>
<feature type="domain" description="EF-hand" evidence="3">
    <location>
        <begin position="70"/>
        <end position="105"/>
    </location>
</feature>
<dbReference type="SUPFAM" id="SSF47473">
    <property type="entry name" value="EF-hand"/>
    <property type="match status" value="1"/>
</dbReference>
<organism evidence="4 5">
    <name type="scientific">Prymnesium parvum</name>
    <name type="common">Toxic golden alga</name>
    <dbReference type="NCBI Taxonomy" id="97485"/>
    <lineage>
        <taxon>Eukaryota</taxon>
        <taxon>Haptista</taxon>
        <taxon>Haptophyta</taxon>
        <taxon>Prymnesiophyceae</taxon>
        <taxon>Prymnesiales</taxon>
        <taxon>Prymnesiaceae</taxon>
        <taxon>Prymnesium</taxon>
    </lineage>
</organism>
<dbReference type="InterPro" id="IPR018247">
    <property type="entry name" value="EF_Hand_1_Ca_BS"/>
</dbReference>
<keyword evidence="5" id="KW-1185">Reference proteome</keyword>
<protein>
    <recommendedName>
        <fullName evidence="3">EF-hand domain-containing protein</fullName>
    </recommendedName>
</protein>
<reference evidence="4 5" key="1">
    <citation type="journal article" date="2024" name="Science">
        <title>Giant polyketide synthase enzymes in the biosynthesis of giant marine polyether toxins.</title>
        <authorList>
            <person name="Fallon T.R."/>
            <person name="Shende V.V."/>
            <person name="Wierzbicki I.H."/>
            <person name="Pendleton A.L."/>
            <person name="Watervoot N.F."/>
            <person name="Auber R.P."/>
            <person name="Gonzalez D.J."/>
            <person name="Wisecaver J.H."/>
            <person name="Moore B.S."/>
        </authorList>
    </citation>
    <scope>NUCLEOTIDE SEQUENCE [LARGE SCALE GENOMIC DNA]</scope>
    <source>
        <strain evidence="4 5">12B1</strain>
    </source>
</reference>
<dbReference type="InterPro" id="IPR011992">
    <property type="entry name" value="EF-hand-dom_pair"/>
</dbReference>
<dbReference type="Proteomes" id="UP001515480">
    <property type="component" value="Unassembled WGS sequence"/>
</dbReference>
<evidence type="ECO:0000313" key="5">
    <source>
        <dbReference type="Proteomes" id="UP001515480"/>
    </source>
</evidence>
<evidence type="ECO:0000256" key="1">
    <source>
        <dbReference type="ARBA" id="ARBA00022837"/>
    </source>
</evidence>
<sequence length="142" mass="15624">MVRTGTVLSARMAAAYMKLLPLLWATPLLANPDVFQAHAKEMFSHMDANKDGFLEFSEIQMMLESKPAKAKGIVAKEFFVSLDKDEDEKLSLLEVQDFFVGTHVETAHIKKEHMEKAEMEQFKHMMMGGSGGGGGGGGCQQA</sequence>
<dbReference type="InterPro" id="IPR002048">
    <property type="entry name" value="EF_hand_dom"/>
</dbReference>
<dbReference type="EMBL" id="JBGBPQ010000013">
    <property type="protein sequence ID" value="KAL1512103.1"/>
    <property type="molecule type" value="Genomic_DNA"/>
</dbReference>
<evidence type="ECO:0000259" key="3">
    <source>
        <dbReference type="PROSITE" id="PS50222"/>
    </source>
</evidence>